<feature type="binding site" evidence="13">
    <location>
        <position position="141"/>
    </location>
    <ligand>
        <name>Mg(2+)</name>
        <dbReference type="ChEBI" id="CHEBI:18420"/>
    </ligand>
</feature>
<dbReference type="STRING" id="260552.Mag101_16030"/>
<comment type="pathway">
    <text evidence="2">Siderophore biosynthesis; enterobactin biosynthesis.</text>
</comment>
<dbReference type="InterPro" id="IPR003542">
    <property type="entry name" value="Enbac_synth_compD-like"/>
</dbReference>
<dbReference type="GO" id="GO:0008897">
    <property type="term" value="F:holo-[acyl-carrier-protein] synthase activity"/>
    <property type="evidence" value="ECO:0007669"/>
    <property type="project" value="InterPro"/>
</dbReference>
<dbReference type="UniPathway" id="UPA00017"/>
<dbReference type="Pfam" id="PF17837">
    <property type="entry name" value="4PPT_N"/>
    <property type="match status" value="1"/>
</dbReference>
<evidence type="ECO:0000259" key="15">
    <source>
        <dbReference type="Pfam" id="PF17837"/>
    </source>
</evidence>
<evidence type="ECO:0000256" key="10">
    <source>
        <dbReference type="ARBA" id="ARBA00049176"/>
    </source>
</evidence>
<accession>A0A1Q2M9T9</accession>
<evidence type="ECO:0000256" key="4">
    <source>
        <dbReference type="ARBA" id="ARBA00011503"/>
    </source>
</evidence>
<evidence type="ECO:0000256" key="9">
    <source>
        <dbReference type="ARBA" id="ARBA00031996"/>
    </source>
</evidence>
<evidence type="ECO:0000256" key="2">
    <source>
        <dbReference type="ARBA" id="ARBA00004993"/>
    </source>
</evidence>
<evidence type="ECO:0000313" key="16">
    <source>
        <dbReference type="EMBL" id="AQQ68972.1"/>
    </source>
</evidence>
<evidence type="ECO:0000256" key="5">
    <source>
        <dbReference type="ARBA" id="ARBA00019087"/>
    </source>
</evidence>
<sequence>MSLTSEQQAPAKSSASALVRSGFILDPTCEHHDSAGFYQAGCGFDVDRYQPSLFAEAGILLPAQIARAVPQRQAEFLAGRYLAHSILGELHSPNREAPHIGIGERRDPVWPKGVVGSITHCGSEAACVLASKTRLHYLGIDRENWMTQNVYEEVACSILDADELTRLADVHLPSAQAATLIFSAKESLFKALYPTVQCYFGFDCARLVSVDMDKRNLVLQLRDDFARRYQLQRDYLVSFRVLSVGIETLTLGRVANPQ</sequence>
<evidence type="ECO:0000256" key="11">
    <source>
        <dbReference type="ARBA" id="ARBA00049191"/>
    </source>
</evidence>
<comment type="function">
    <text evidence="1">Involved in the biosynthesis of the siderophore enterobactin (enterochelin), which is a macrocyclic trimeric lactone of N-(2,3-dihydroxybenzoyl)-serine. The serine trilactone serves as a scaffolding for the three catechol functionalities that provide hexadentate coordination for the tightly ligated iron(2+) atoms. Plays an essential role in the assembly of the enterobactin by catalyzing the transfer of the 4'-phosphopantetheine (Ppant) moiety from coenzyme A to the apo-domains of both EntB (ArCP domain) and EntF (PCP domain) to yield their holo-forms which make them competent for the activation of 2,3-dihydroxybenzoate (DHB) and L-serine, respectively.</text>
</comment>
<dbReference type="EMBL" id="CP019650">
    <property type="protein sequence ID" value="AQQ68972.1"/>
    <property type="molecule type" value="Genomic_DNA"/>
</dbReference>
<dbReference type="GO" id="GO:0009239">
    <property type="term" value="P:enterobactin biosynthetic process"/>
    <property type="evidence" value="ECO:0007669"/>
    <property type="project" value="UniProtKB-UniPathway"/>
</dbReference>
<protein>
    <recommendedName>
        <fullName evidence="5">Enterobactin synthase component D</fullName>
    </recommendedName>
    <alternativeName>
        <fullName evidence="8">4'-phosphopantetheinyl transferase EntD</fullName>
    </alternativeName>
    <alternativeName>
        <fullName evidence="9">Enterochelin synthase D</fullName>
    </alternativeName>
</protein>
<comment type="catalytic activity">
    <reaction evidence="11">
        <text>apo-[peptidyl-carrier protein] + CoA = holo-[peptidyl-carrier protein] + adenosine 3',5'-bisphosphate + H(+)</text>
        <dbReference type="Rhea" id="RHEA:46228"/>
        <dbReference type="Rhea" id="RHEA-COMP:11479"/>
        <dbReference type="Rhea" id="RHEA-COMP:11480"/>
        <dbReference type="ChEBI" id="CHEBI:15378"/>
        <dbReference type="ChEBI" id="CHEBI:29999"/>
        <dbReference type="ChEBI" id="CHEBI:57287"/>
        <dbReference type="ChEBI" id="CHEBI:58343"/>
        <dbReference type="ChEBI" id="CHEBI:64479"/>
    </reaction>
</comment>
<feature type="binding site" evidence="13">
    <location>
        <position position="143"/>
    </location>
    <ligand>
        <name>Mg(2+)</name>
        <dbReference type="ChEBI" id="CHEBI:18420"/>
    </ligand>
</feature>
<evidence type="ECO:0000313" key="17">
    <source>
        <dbReference type="Proteomes" id="UP000188219"/>
    </source>
</evidence>
<gene>
    <name evidence="16" type="ORF">Mag101_16030</name>
</gene>
<feature type="domain" description="4'-phosphopantetheinyl transferase N-terminal" evidence="15">
    <location>
        <begin position="64"/>
        <end position="130"/>
    </location>
</feature>
<evidence type="ECO:0000256" key="6">
    <source>
        <dbReference type="ARBA" id="ARBA00022679"/>
    </source>
</evidence>
<feature type="binding site" evidence="12">
    <location>
        <position position="190"/>
    </location>
    <ligand>
        <name>CoA</name>
        <dbReference type="ChEBI" id="CHEBI:57287"/>
    </ligand>
</feature>
<comment type="subunit">
    <text evidence="4">EntB, EntD, EntE, and EntF form a multienzyme complex called enterobactin synthase.</text>
</comment>
<dbReference type="OrthoDB" id="8210607at2"/>
<dbReference type="Proteomes" id="UP000188219">
    <property type="component" value="Chromosome"/>
</dbReference>
<dbReference type="SUPFAM" id="SSF56214">
    <property type="entry name" value="4'-phosphopantetheinyl transferase"/>
    <property type="match status" value="1"/>
</dbReference>
<evidence type="ECO:0000259" key="14">
    <source>
        <dbReference type="Pfam" id="PF01648"/>
    </source>
</evidence>
<proteinExistence type="inferred from homology"/>
<dbReference type="Pfam" id="PF01648">
    <property type="entry name" value="ACPS"/>
    <property type="match status" value="1"/>
</dbReference>
<keyword evidence="13" id="KW-0460">Magnesium</keyword>
<dbReference type="KEGG" id="maga:Mag101_16030"/>
<dbReference type="InterPro" id="IPR037143">
    <property type="entry name" value="4-PPantetheinyl_Trfase_dom_sf"/>
</dbReference>
<dbReference type="Gene3D" id="3.90.470.20">
    <property type="entry name" value="4'-phosphopantetheinyl transferase domain"/>
    <property type="match status" value="1"/>
</dbReference>
<evidence type="ECO:0000256" key="7">
    <source>
        <dbReference type="ARBA" id="ARBA00023191"/>
    </source>
</evidence>
<dbReference type="PANTHER" id="PTHR38096">
    <property type="entry name" value="ENTEROBACTIN SYNTHASE COMPONENT D"/>
    <property type="match status" value="1"/>
</dbReference>
<evidence type="ECO:0000256" key="8">
    <source>
        <dbReference type="ARBA" id="ARBA00029894"/>
    </source>
</evidence>
<evidence type="ECO:0000256" key="3">
    <source>
        <dbReference type="ARBA" id="ARBA00008342"/>
    </source>
</evidence>
<evidence type="ECO:0000256" key="12">
    <source>
        <dbReference type="PIRSR" id="PIRSR603542-1"/>
    </source>
</evidence>
<evidence type="ECO:0000256" key="1">
    <source>
        <dbReference type="ARBA" id="ARBA00003937"/>
    </source>
</evidence>
<name>A0A1Q2M9T9_9GAMM</name>
<dbReference type="RefSeq" id="WP_077407304.1">
    <property type="nucleotide sequence ID" value="NZ_CP019650.1"/>
</dbReference>
<feature type="binding site" evidence="12">
    <location>
        <begin position="119"/>
        <end position="120"/>
    </location>
    <ligand>
        <name>CoA</name>
        <dbReference type="ChEBI" id="CHEBI:57287"/>
    </ligand>
</feature>
<dbReference type="GO" id="GO:0005886">
    <property type="term" value="C:plasma membrane"/>
    <property type="evidence" value="ECO:0007669"/>
    <property type="project" value="TreeGrafter"/>
</dbReference>
<dbReference type="GO" id="GO:0009366">
    <property type="term" value="C:enterobactin synthetase complex"/>
    <property type="evidence" value="ECO:0007669"/>
    <property type="project" value="InterPro"/>
</dbReference>
<dbReference type="PANTHER" id="PTHR38096:SF1">
    <property type="entry name" value="ENTEROBACTIN SYNTHASE COMPONENT D"/>
    <property type="match status" value="1"/>
</dbReference>
<dbReference type="GO" id="GO:0000287">
    <property type="term" value="F:magnesium ion binding"/>
    <property type="evidence" value="ECO:0007669"/>
    <property type="project" value="InterPro"/>
</dbReference>
<organism evidence="16 17">
    <name type="scientific">Microbulbifer agarilyticus</name>
    <dbReference type="NCBI Taxonomy" id="260552"/>
    <lineage>
        <taxon>Bacteria</taxon>
        <taxon>Pseudomonadati</taxon>
        <taxon>Pseudomonadota</taxon>
        <taxon>Gammaproteobacteria</taxon>
        <taxon>Cellvibrionales</taxon>
        <taxon>Microbulbiferaceae</taxon>
        <taxon>Microbulbifer</taxon>
    </lineage>
</organism>
<reference evidence="16" key="1">
    <citation type="submission" date="2017-02" db="EMBL/GenBank/DDBJ databases">
        <title>Genome of Microbulbifer agarilyticus GP101.</title>
        <authorList>
            <person name="Jung J."/>
            <person name="Bae S.S."/>
            <person name="Baek K."/>
        </authorList>
    </citation>
    <scope>NUCLEOTIDE SEQUENCE [LARGE SCALE GENOMIC DNA]</scope>
    <source>
        <strain evidence="16">GP101</strain>
    </source>
</reference>
<feature type="binding site" evidence="12">
    <location>
        <position position="80"/>
    </location>
    <ligand>
        <name>CoA</name>
        <dbReference type="ChEBI" id="CHEBI:57287"/>
    </ligand>
</feature>
<dbReference type="PRINTS" id="PR01399">
    <property type="entry name" value="ENTSNTHTASED"/>
</dbReference>
<evidence type="ECO:0000256" key="13">
    <source>
        <dbReference type="PIRSR" id="PIRSR603542-2"/>
    </source>
</evidence>
<feature type="binding site" evidence="12">
    <location>
        <position position="72"/>
    </location>
    <ligand>
        <name>CoA</name>
        <dbReference type="ChEBI" id="CHEBI:57287"/>
    </ligand>
</feature>
<keyword evidence="7" id="KW-0259">Enterobactin biosynthesis</keyword>
<feature type="binding site" evidence="12">
    <location>
        <position position="186"/>
    </location>
    <ligand>
        <name>CoA</name>
        <dbReference type="ChEBI" id="CHEBI:57287"/>
    </ligand>
</feature>
<keyword evidence="17" id="KW-1185">Reference proteome</keyword>
<feature type="domain" description="4'-phosphopantetheinyl transferase" evidence="14">
    <location>
        <begin position="138"/>
        <end position="237"/>
    </location>
</feature>
<feature type="binding site" evidence="12">
    <location>
        <position position="141"/>
    </location>
    <ligand>
        <name>CoA</name>
        <dbReference type="ChEBI" id="CHEBI:57287"/>
    </ligand>
</feature>
<dbReference type="InterPro" id="IPR008278">
    <property type="entry name" value="4-PPantetheinyl_Trfase_dom"/>
</dbReference>
<comment type="catalytic activity">
    <reaction evidence="10">
        <text>apo-[aryl-carrier protein] + CoA = holo-[aryl-carrier protein] + adenosine 3',5'-bisphosphate + H(+)</text>
        <dbReference type="Rhea" id="RHEA:48404"/>
        <dbReference type="Rhea" id="RHEA-COMP:15903"/>
        <dbReference type="Rhea" id="RHEA-COMP:17557"/>
        <dbReference type="ChEBI" id="CHEBI:15378"/>
        <dbReference type="ChEBI" id="CHEBI:29999"/>
        <dbReference type="ChEBI" id="CHEBI:57287"/>
        <dbReference type="ChEBI" id="CHEBI:58343"/>
        <dbReference type="ChEBI" id="CHEBI:64479"/>
    </reaction>
</comment>
<dbReference type="AlphaFoldDB" id="A0A1Q2M9T9"/>
<keyword evidence="6" id="KW-0808">Transferase</keyword>
<dbReference type="InterPro" id="IPR041354">
    <property type="entry name" value="4PPT_N"/>
</dbReference>
<comment type="similarity">
    <text evidence="3">Belongs to the P-Pant transferase superfamily. EntD family.</text>
</comment>
<comment type="cofactor">
    <cofactor evidence="13">
        <name>Mg(2+)</name>
        <dbReference type="ChEBI" id="CHEBI:18420"/>
    </cofactor>
</comment>
<keyword evidence="13" id="KW-0479">Metal-binding</keyword>